<feature type="region of interest" description="Disordered" evidence="1">
    <location>
        <begin position="765"/>
        <end position="785"/>
    </location>
</feature>
<feature type="compositionally biased region" description="Low complexity" evidence="1">
    <location>
        <begin position="416"/>
        <end position="434"/>
    </location>
</feature>
<reference evidence="3 4" key="1">
    <citation type="submission" date="2021-03" db="EMBL/GenBank/DDBJ databases">
        <title>Leishmania (Mundinia) martiniquensis Genome sequencing and assembly.</title>
        <authorList>
            <person name="Almutairi H."/>
            <person name="Gatherer D."/>
        </authorList>
    </citation>
    <scope>NUCLEOTIDE SEQUENCE [LARGE SCALE GENOMIC DNA]</scope>
    <source>
        <strain evidence="3">LSCM1</strain>
    </source>
</reference>
<feature type="compositionally biased region" description="Low complexity" evidence="1">
    <location>
        <begin position="385"/>
        <end position="395"/>
    </location>
</feature>
<dbReference type="AlphaFoldDB" id="A0A836G2P2"/>
<feature type="compositionally biased region" description="Polar residues" evidence="1">
    <location>
        <begin position="322"/>
        <end position="336"/>
    </location>
</feature>
<feature type="region of interest" description="Disordered" evidence="1">
    <location>
        <begin position="918"/>
        <end position="971"/>
    </location>
</feature>
<feature type="domain" description="PH-like" evidence="2">
    <location>
        <begin position="1013"/>
        <end position="1145"/>
    </location>
</feature>
<dbReference type="Proteomes" id="UP000673552">
    <property type="component" value="Chromosome 36"/>
</dbReference>
<feature type="compositionally biased region" description="Low complexity" evidence="1">
    <location>
        <begin position="947"/>
        <end position="963"/>
    </location>
</feature>
<dbReference type="GeneID" id="92510543"/>
<feature type="compositionally biased region" description="Polar residues" evidence="1">
    <location>
        <begin position="765"/>
        <end position="776"/>
    </location>
</feature>
<dbReference type="RefSeq" id="XP_067174136.1">
    <property type="nucleotide sequence ID" value="XM_067318031.1"/>
</dbReference>
<evidence type="ECO:0000256" key="1">
    <source>
        <dbReference type="SAM" id="MobiDB-lite"/>
    </source>
</evidence>
<feature type="compositionally biased region" description="Polar residues" evidence="1">
    <location>
        <begin position="298"/>
        <end position="314"/>
    </location>
</feature>
<gene>
    <name evidence="3" type="ORF">LSCM1_00379</name>
</gene>
<name>A0A836G2P2_9TRYP</name>
<feature type="region of interest" description="Disordered" evidence="1">
    <location>
        <begin position="494"/>
        <end position="556"/>
    </location>
</feature>
<feature type="compositionally biased region" description="Low complexity" evidence="1">
    <location>
        <begin position="587"/>
        <end position="603"/>
    </location>
</feature>
<comment type="caution">
    <text evidence="3">The sequence shown here is derived from an EMBL/GenBank/DDBJ whole genome shotgun (WGS) entry which is preliminary data.</text>
</comment>
<feature type="compositionally biased region" description="Low complexity" evidence="1">
    <location>
        <begin position="984"/>
        <end position="995"/>
    </location>
</feature>
<dbReference type="EMBL" id="JAFEUZ010000036">
    <property type="protein sequence ID" value="KAG5464199.1"/>
    <property type="molecule type" value="Genomic_DNA"/>
</dbReference>
<dbReference type="KEGG" id="lmat:92510543"/>
<feature type="region of interest" description="Disordered" evidence="1">
    <location>
        <begin position="1"/>
        <end position="23"/>
    </location>
</feature>
<proteinExistence type="predicted"/>
<dbReference type="Pfam" id="PF25402">
    <property type="entry name" value="PH_28"/>
    <property type="match status" value="1"/>
</dbReference>
<sequence length="1158" mass="122655">MLSQLPAPQHFSTPPLPPPSSSGDCESACSLDALERLVHFTGAGADACFYAVRPPEAERDASAALTSTAEGLRYWLNPSVRARQTTATCEITNLGPPFFAVTSTSVLRISVAPLFADGRCFPTRCVVTLATSAQRLDGVSLRPVVVTEWRLDLKGADGMSTTTVPLRTLYHLAVLMSSSAAPTDVEQMRLYIQLRFTGCSDSSDTHRIAAVQLRYELLGTAAEVLQKLQQRRQGAAAPTMLPSPPYGGADCSGDPVSRASALLEELEVQVSRSSSTCSSNRMATGDGVREERFGVTKGSRTPTSPLSSMRTMSDGSEDTAEEIQQQLLCSPPQRSVTRPRPERSQSGEGSSSSPLRTEGPTEGRGGPRLLRVERALRMPPPPPTSATTASSASSPFGGLWPPRKVRTIVLAPSISPSLCSSSAGTSPRGSSSPAHSPPPSTKACSSAKAYLPTSLAGTLRCRRADDSDREHVGDAVCAQRPSLRQTFQGNSCESAASSEVTAPLVTATELSSQRRRHRESPQAPPYASSTEAHKVPQDAAASNADSHLRPSVSQQLDARSDTAVLWAATSLLGTRPWALASQHHSHTSTPAASMASSRAASCDRSARAMPADSAREVPRWPMQQSAQPKSFLDSGACAQHRDTLQPPRQQQPSWKRTPLGTLDPNMSCYGVEQRVARSKTESASWTWARSARATTGLLPQQRHDGGTHVAPLLHQPRPFVAAPPSFSNPEAFGQPSFSLRAVAHAPVRRPASAFVPQLLLRSTQRSNETYASTSTQQGGGVSAASSGNASTIAAAAFAPPPSQNRRLWSTAAAPAGASSLLGANPRCSATAHLHTGGQRGATKFSASFSAARSLVPSSWLPVDVTASPEVFADDTALMQSKGAMASQRGLRSSSAPPLSRHRDNVALLTSAAATERMEDAMSAASGSSTPRPPVPPPPPGSCALLHSATSMQSVRSSSSSSSSTCAGTGPALPLQEVRHANLDRSQSPQRSAAQSGDGHSITYPATCGQWEAGTFPVWKHHASRRGVGRRWLRVEQLLPSSSASTAVRLRIALDKVHPSMTERASMLLGLVNSSSSARTAHSACEVCIRQLDTVEVWCGRRAYHSGLIHQGKVHQAECCLVIRCNAKLVTAVELESTEAVEAVRRLLCDRPLTHHAAN</sequence>
<feature type="region of interest" description="Disordered" evidence="1">
    <location>
        <begin position="882"/>
        <end position="903"/>
    </location>
</feature>
<feature type="region of interest" description="Disordered" evidence="1">
    <location>
        <begin position="416"/>
        <end position="449"/>
    </location>
</feature>
<feature type="region of interest" description="Disordered" evidence="1">
    <location>
        <begin position="981"/>
        <end position="1000"/>
    </location>
</feature>
<feature type="compositionally biased region" description="Pro residues" evidence="1">
    <location>
        <begin position="930"/>
        <end position="940"/>
    </location>
</feature>
<evidence type="ECO:0000313" key="4">
    <source>
        <dbReference type="Proteomes" id="UP000673552"/>
    </source>
</evidence>
<evidence type="ECO:0000259" key="2">
    <source>
        <dbReference type="Pfam" id="PF25402"/>
    </source>
</evidence>
<feature type="region of interest" description="Disordered" evidence="1">
    <location>
        <begin position="272"/>
        <end position="399"/>
    </location>
</feature>
<feature type="region of interest" description="Disordered" evidence="1">
    <location>
        <begin position="642"/>
        <end position="661"/>
    </location>
</feature>
<dbReference type="OrthoDB" id="251490at2759"/>
<accession>A0A836G2P2</accession>
<feature type="region of interest" description="Disordered" evidence="1">
    <location>
        <begin position="583"/>
        <end position="634"/>
    </location>
</feature>
<keyword evidence="4" id="KW-1185">Reference proteome</keyword>
<evidence type="ECO:0000313" key="3">
    <source>
        <dbReference type="EMBL" id="KAG5464199.1"/>
    </source>
</evidence>
<protein>
    <recommendedName>
        <fullName evidence="2">PH-like domain-containing protein</fullName>
    </recommendedName>
</protein>
<organism evidence="3 4">
    <name type="scientific">Leishmania martiniquensis</name>
    <dbReference type="NCBI Taxonomy" id="1580590"/>
    <lineage>
        <taxon>Eukaryota</taxon>
        <taxon>Discoba</taxon>
        <taxon>Euglenozoa</taxon>
        <taxon>Kinetoplastea</taxon>
        <taxon>Metakinetoplastina</taxon>
        <taxon>Trypanosomatida</taxon>
        <taxon>Trypanosomatidae</taxon>
        <taxon>Leishmaniinae</taxon>
        <taxon>Leishmania</taxon>
    </lineage>
</organism>
<feature type="region of interest" description="Disordered" evidence="1">
    <location>
        <begin position="235"/>
        <end position="255"/>
    </location>
</feature>
<dbReference type="InterPro" id="IPR057418">
    <property type="entry name" value="PH-like_kinetoplastida"/>
</dbReference>